<sequence length="84" mass="9813">MKNKIFHYPHREPEIIARMCTPITVTVVILAATKGFCHWWSTSWFSISKVMQQWTSPNFITHVNRLALITETHKGSPDVFRKNT</sequence>
<keyword evidence="1" id="KW-0812">Transmembrane</keyword>
<protein>
    <submittedName>
        <fullName evidence="2">Uncharacterized protein</fullName>
    </submittedName>
</protein>
<dbReference type="EMBL" id="GBXM01011772">
    <property type="protein sequence ID" value="JAH96805.1"/>
    <property type="molecule type" value="Transcribed_RNA"/>
</dbReference>
<name>A0A0E9X4M0_ANGAN</name>
<feature type="transmembrane region" description="Helical" evidence="1">
    <location>
        <begin position="20"/>
        <end position="41"/>
    </location>
</feature>
<reference evidence="2" key="1">
    <citation type="submission" date="2014-11" db="EMBL/GenBank/DDBJ databases">
        <authorList>
            <person name="Amaro Gonzalez C."/>
        </authorList>
    </citation>
    <scope>NUCLEOTIDE SEQUENCE</scope>
</reference>
<keyword evidence="1" id="KW-1133">Transmembrane helix</keyword>
<evidence type="ECO:0000256" key="1">
    <source>
        <dbReference type="SAM" id="Phobius"/>
    </source>
</evidence>
<accession>A0A0E9X4M0</accession>
<dbReference type="AlphaFoldDB" id="A0A0E9X4M0"/>
<organism evidence="2">
    <name type="scientific">Anguilla anguilla</name>
    <name type="common">European freshwater eel</name>
    <name type="synonym">Muraena anguilla</name>
    <dbReference type="NCBI Taxonomy" id="7936"/>
    <lineage>
        <taxon>Eukaryota</taxon>
        <taxon>Metazoa</taxon>
        <taxon>Chordata</taxon>
        <taxon>Craniata</taxon>
        <taxon>Vertebrata</taxon>
        <taxon>Euteleostomi</taxon>
        <taxon>Actinopterygii</taxon>
        <taxon>Neopterygii</taxon>
        <taxon>Teleostei</taxon>
        <taxon>Anguilliformes</taxon>
        <taxon>Anguillidae</taxon>
        <taxon>Anguilla</taxon>
    </lineage>
</organism>
<keyword evidence="1" id="KW-0472">Membrane</keyword>
<evidence type="ECO:0000313" key="2">
    <source>
        <dbReference type="EMBL" id="JAH96805.1"/>
    </source>
</evidence>
<proteinExistence type="predicted"/>
<reference evidence="2" key="2">
    <citation type="journal article" date="2015" name="Fish Shellfish Immunol.">
        <title>Early steps in the European eel (Anguilla anguilla)-Vibrio vulnificus interaction in the gills: Role of the RtxA13 toxin.</title>
        <authorList>
            <person name="Callol A."/>
            <person name="Pajuelo D."/>
            <person name="Ebbesson L."/>
            <person name="Teles M."/>
            <person name="MacKenzie S."/>
            <person name="Amaro C."/>
        </authorList>
    </citation>
    <scope>NUCLEOTIDE SEQUENCE</scope>
</reference>